<dbReference type="RefSeq" id="WP_145077333.1">
    <property type="nucleotide sequence ID" value="NZ_CP036298.1"/>
</dbReference>
<dbReference type="InterPro" id="IPR001789">
    <property type="entry name" value="Sig_transdc_resp-reg_receiver"/>
</dbReference>
<dbReference type="SUPFAM" id="SSF55874">
    <property type="entry name" value="ATPase domain of HSP90 chaperone/DNA topoisomerase II/histidine kinase"/>
    <property type="match status" value="1"/>
</dbReference>
<dbReference type="OrthoDB" id="9803176at2"/>
<dbReference type="Proteomes" id="UP000318017">
    <property type="component" value="Chromosome"/>
</dbReference>
<evidence type="ECO:0000256" key="2">
    <source>
        <dbReference type="ARBA" id="ARBA00012438"/>
    </source>
</evidence>
<dbReference type="SMART" id="SM00448">
    <property type="entry name" value="REC"/>
    <property type="match status" value="1"/>
</dbReference>
<dbReference type="CDD" id="cd00088">
    <property type="entry name" value="HPT"/>
    <property type="match status" value="1"/>
</dbReference>
<dbReference type="InterPro" id="IPR037006">
    <property type="entry name" value="CheA-like_homodim_sf"/>
</dbReference>
<dbReference type="Pfam" id="PF00072">
    <property type="entry name" value="Response_reg"/>
    <property type="match status" value="1"/>
</dbReference>
<feature type="modified residue" description="4-aspartylphosphate" evidence="7">
    <location>
        <position position="860"/>
    </location>
</feature>
<dbReference type="EC" id="2.7.13.3" evidence="2"/>
<evidence type="ECO:0000256" key="8">
    <source>
        <dbReference type="SAM" id="MobiDB-lite"/>
    </source>
</evidence>
<feature type="domain" description="CheW-like" evidence="11">
    <location>
        <begin position="660"/>
        <end position="793"/>
    </location>
</feature>
<dbReference type="Gene3D" id="1.20.120.160">
    <property type="entry name" value="HPT domain"/>
    <property type="match status" value="1"/>
</dbReference>
<evidence type="ECO:0000259" key="10">
    <source>
        <dbReference type="PROSITE" id="PS50110"/>
    </source>
</evidence>
<keyword evidence="14" id="KW-1185">Reference proteome</keyword>
<dbReference type="PANTHER" id="PTHR43395">
    <property type="entry name" value="SENSOR HISTIDINE KINASE CHEA"/>
    <property type="match status" value="1"/>
</dbReference>
<dbReference type="InterPro" id="IPR036061">
    <property type="entry name" value="CheW-like_dom_sf"/>
</dbReference>
<dbReference type="SMART" id="SM00387">
    <property type="entry name" value="HATPase_c"/>
    <property type="match status" value="1"/>
</dbReference>
<sequence>MFQDDEILQEFVSESSEQLANIEEELLAIETQGEHADLELVNKVFRAIHSIKGAAGFLGLSKINELSHSLENILNRMRCRELIPTTEVTEALLRSADVLRNLIADVGNSNAVDVSANIGLLDLIYAQSCRLQATPESAGSDAVETPHPSVAQESHWTSDTPHSKRVQAIAFPAKPLTLPPVAPGEGSDAEGCEESSGRALLQLARQLRADIESAFPPDSSSPAPSHAPAWATEEHLAQDLNSLHARPDASVRVSVVVLDRLMNLAGELVLSRNQLLQAVEDAEQEKLRSATSRIDHVTSELQDAIMQTRMQPVSTVFNRLPRLVRDLSNKLDKKCNLVINGGEVELDKTIIEAIGAPLTHLIRNCIDHGIESPSQRYADGKVEEGEIRLRAYHQAGKVCIRLEDDGRGIDVEAIKTKAVDLRLLDATSSASLSAAEALRLIFAPGFSTSTAVTDVSGRGVGMDVVQTNIEEIGGTVDIETELGKGTAVHITLPLTLAIIPSLIVGVDEERYAIPQSNITELIRIPRAESSQRLGDVQGAEVLRLRGQLLPIVRLSTILKTDNTKNSDSEMAINIVVVEAGQYRYGILVDRLFDNEEIVVKPLGTKLSCLDCLAGATILGDGRVALILDVTGVACMAKIRTEDSHVCPTAVPASAAGLSELHSVLFFRNSEEEQFAIPMSTVRRIKRIEVKALQRLGSQLLLSYRGSTIPLIELEQYVAAKPRNASLRHVSIVVFRVGVHEVGLIAPLLGDIGEVELDVGSSTVGEKGVSGIVAVDGVPTRLLDVIDVLKSAFPSLVQQDAKNIETAGKHILVAEDSDFFRRHLEKTLGEEGYSVTSCRDGQEAWNRLEDMETLPYALITDIEMPGMTGLELTTRVRGNQRTAPLPIIALSSLAGDEDIKRGRQAGVNEYEIKLDRESLLQKLLHLN</sequence>
<dbReference type="Gene3D" id="1.10.287.560">
    <property type="entry name" value="Histidine kinase CheA-like, homodimeric domain"/>
    <property type="match status" value="1"/>
</dbReference>
<dbReference type="InterPro" id="IPR008207">
    <property type="entry name" value="Sig_transdc_His_kin_Hpt_dom"/>
</dbReference>
<feature type="region of interest" description="Disordered" evidence="8">
    <location>
        <begin position="136"/>
        <end position="162"/>
    </location>
</feature>
<evidence type="ECO:0000313" key="13">
    <source>
        <dbReference type="EMBL" id="QDV23997.1"/>
    </source>
</evidence>
<dbReference type="CDD" id="cd16916">
    <property type="entry name" value="HATPase_CheA-like"/>
    <property type="match status" value="1"/>
</dbReference>
<dbReference type="SUPFAM" id="SSF47226">
    <property type="entry name" value="Histidine-containing phosphotransfer domain, HPT domain"/>
    <property type="match status" value="1"/>
</dbReference>
<evidence type="ECO:0000256" key="5">
    <source>
        <dbReference type="ARBA" id="ARBA00022777"/>
    </source>
</evidence>
<evidence type="ECO:0000256" key="7">
    <source>
        <dbReference type="PROSITE-ProRule" id="PRU00169"/>
    </source>
</evidence>
<dbReference type="Gene3D" id="2.30.30.40">
    <property type="entry name" value="SH3 Domains"/>
    <property type="match status" value="1"/>
</dbReference>
<dbReference type="GO" id="GO:0005737">
    <property type="term" value="C:cytoplasm"/>
    <property type="evidence" value="ECO:0007669"/>
    <property type="project" value="InterPro"/>
</dbReference>
<dbReference type="InterPro" id="IPR036097">
    <property type="entry name" value="HisK_dim/P_sf"/>
</dbReference>
<dbReference type="FunFam" id="3.30.565.10:FF:000016">
    <property type="entry name" value="Chemotaxis protein CheA, putative"/>
    <property type="match status" value="1"/>
</dbReference>
<dbReference type="InterPro" id="IPR005467">
    <property type="entry name" value="His_kinase_dom"/>
</dbReference>
<dbReference type="Gene3D" id="2.40.50.180">
    <property type="entry name" value="CheA-289, Domain 4"/>
    <property type="match status" value="1"/>
</dbReference>
<dbReference type="PROSITE" id="PS50109">
    <property type="entry name" value="HIS_KIN"/>
    <property type="match status" value="1"/>
</dbReference>
<feature type="compositionally biased region" description="Polar residues" evidence="8">
    <location>
        <begin position="151"/>
        <end position="160"/>
    </location>
</feature>
<feature type="domain" description="CheW-like" evidence="11">
    <location>
        <begin position="498"/>
        <end position="638"/>
    </location>
</feature>
<evidence type="ECO:0000256" key="3">
    <source>
        <dbReference type="ARBA" id="ARBA00022553"/>
    </source>
</evidence>
<evidence type="ECO:0000256" key="4">
    <source>
        <dbReference type="ARBA" id="ARBA00022679"/>
    </source>
</evidence>
<dbReference type="CDD" id="cd00731">
    <property type="entry name" value="CheA_reg"/>
    <property type="match status" value="1"/>
</dbReference>
<keyword evidence="3 7" id="KW-0597">Phosphoprotein</keyword>
<accession>A0A518G5X9</accession>
<dbReference type="Pfam" id="PF02518">
    <property type="entry name" value="HATPase_c"/>
    <property type="match status" value="1"/>
</dbReference>
<feature type="domain" description="Response regulatory" evidence="10">
    <location>
        <begin position="809"/>
        <end position="926"/>
    </location>
</feature>
<dbReference type="InterPro" id="IPR002545">
    <property type="entry name" value="CheW-lke_dom"/>
</dbReference>
<dbReference type="SUPFAM" id="SSF47384">
    <property type="entry name" value="Homodimeric domain of signal transducing histidine kinase"/>
    <property type="match status" value="1"/>
</dbReference>
<feature type="modified residue" description="Phosphohistidine" evidence="6">
    <location>
        <position position="49"/>
    </location>
</feature>
<dbReference type="Pfam" id="PF01584">
    <property type="entry name" value="CheW"/>
    <property type="match status" value="2"/>
</dbReference>
<feature type="domain" description="Histidine kinase" evidence="9">
    <location>
        <begin position="263"/>
        <end position="496"/>
    </location>
</feature>
<dbReference type="SUPFAM" id="SSF52172">
    <property type="entry name" value="CheY-like"/>
    <property type="match status" value="1"/>
</dbReference>
<evidence type="ECO:0000259" key="11">
    <source>
        <dbReference type="PROSITE" id="PS50851"/>
    </source>
</evidence>
<dbReference type="InterPro" id="IPR011006">
    <property type="entry name" value="CheY-like_superfamily"/>
</dbReference>
<dbReference type="AlphaFoldDB" id="A0A518G5X9"/>
<dbReference type="InterPro" id="IPR004358">
    <property type="entry name" value="Sig_transdc_His_kin-like_C"/>
</dbReference>
<organism evidence="13 14">
    <name type="scientific">Aureliella helgolandensis</name>
    <dbReference type="NCBI Taxonomy" id="2527968"/>
    <lineage>
        <taxon>Bacteria</taxon>
        <taxon>Pseudomonadati</taxon>
        <taxon>Planctomycetota</taxon>
        <taxon>Planctomycetia</taxon>
        <taxon>Pirellulales</taxon>
        <taxon>Pirellulaceae</taxon>
        <taxon>Aureliella</taxon>
    </lineage>
</organism>
<protein>
    <recommendedName>
        <fullName evidence="2">histidine kinase</fullName>
        <ecNumber evidence="2">2.7.13.3</ecNumber>
    </recommendedName>
</protein>
<evidence type="ECO:0000256" key="1">
    <source>
        <dbReference type="ARBA" id="ARBA00000085"/>
    </source>
</evidence>
<dbReference type="EMBL" id="CP036298">
    <property type="protein sequence ID" value="QDV23997.1"/>
    <property type="molecule type" value="Genomic_DNA"/>
</dbReference>
<dbReference type="InterPro" id="IPR036641">
    <property type="entry name" value="HPT_dom_sf"/>
</dbReference>
<dbReference type="Gene3D" id="3.30.565.10">
    <property type="entry name" value="Histidine kinase-like ATPase, C-terminal domain"/>
    <property type="match status" value="1"/>
</dbReference>
<dbReference type="InterPro" id="IPR004105">
    <property type="entry name" value="CheA-like_dim"/>
</dbReference>
<dbReference type="InterPro" id="IPR036890">
    <property type="entry name" value="HATPase_C_sf"/>
</dbReference>
<evidence type="ECO:0000259" key="9">
    <source>
        <dbReference type="PROSITE" id="PS50109"/>
    </source>
</evidence>
<feature type="region of interest" description="Disordered" evidence="8">
    <location>
        <begin position="177"/>
        <end position="196"/>
    </location>
</feature>
<dbReference type="SUPFAM" id="SSF50341">
    <property type="entry name" value="CheW-like"/>
    <property type="match status" value="2"/>
</dbReference>
<dbReference type="Gene3D" id="3.40.50.2300">
    <property type="match status" value="1"/>
</dbReference>
<dbReference type="InterPro" id="IPR051315">
    <property type="entry name" value="Bact_Chemotaxis_CheA"/>
</dbReference>
<dbReference type="PROSITE" id="PS50110">
    <property type="entry name" value="RESPONSE_REGULATORY"/>
    <property type="match status" value="1"/>
</dbReference>
<comment type="catalytic activity">
    <reaction evidence="1">
        <text>ATP + protein L-histidine = ADP + protein N-phospho-L-histidine.</text>
        <dbReference type="EC" id="2.7.13.3"/>
    </reaction>
</comment>
<keyword evidence="4 13" id="KW-0808">Transferase</keyword>
<reference evidence="13 14" key="1">
    <citation type="submission" date="2019-02" db="EMBL/GenBank/DDBJ databases">
        <title>Deep-cultivation of Planctomycetes and their phenomic and genomic characterization uncovers novel biology.</title>
        <authorList>
            <person name="Wiegand S."/>
            <person name="Jogler M."/>
            <person name="Boedeker C."/>
            <person name="Pinto D."/>
            <person name="Vollmers J."/>
            <person name="Rivas-Marin E."/>
            <person name="Kohn T."/>
            <person name="Peeters S.H."/>
            <person name="Heuer A."/>
            <person name="Rast P."/>
            <person name="Oberbeckmann S."/>
            <person name="Bunk B."/>
            <person name="Jeske O."/>
            <person name="Meyerdierks A."/>
            <person name="Storesund J.E."/>
            <person name="Kallscheuer N."/>
            <person name="Luecker S."/>
            <person name="Lage O.M."/>
            <person name="Pohl T."/>
            <person name="Merkel B.J."/>
            <person name="Hornburger P."/>
            <person name="Mueller R.-W."/>
            <person name="Bruemmer F."/>
            <person name="Labrenz M."/>
            <person name="Spormann A.M."/>
            <person name="Op den Camp H."/>
            <person name="Overmann J."/>
            <person name="Amann R."/>
            <person name="Jetten M.S.M."/>
            <person name="Mascher T."/>
            <person name="Medema M.H."/>
            <person name="Devos D.P."/>
            <person name="Kaster A.-K."/>
            <person name="Ovreas L."/>
            <person name="Rohde M."/>
            <person name="Galperin M.Y."/>
            <person name="Jogler C."/>
        </authorList>
    </citation>
    <scope>NUCLEOTIDE SEQUENCE [LARGE SCALE GENOMIC DNA]</scope>
    <source>
        <strain evidence="13 14">Q31a</strain>
    </source>
</reference>
<evidence type="ECO:0000256" key="6">
    <source>
        <dbReference type="PROSITE-ProRule" id="PRU00110"/>
    </source>
</evidence>
<dbReference type="Pfam" id="PF01627">
    <property type="entry name" value="Hpt"/>
    <property type="match status" value="1"/>
</dbReference>
<dbReference type="PRINTS" id="PR00344">
    <property type="entry name" value="BCTRLSENSOR"/>
</dbReference>
<gene>
    <name evidence="13" type="primary">cheA</name>
    <name evidence="13" type="ORF">Q31a_23100</name>
</gene>
<dbReference type="Pfam" id="PF02895">
    <property type="entry name" value="H-kinase_dim"/>
    <property type="match status" value="1"/>
</dbReference>
<dbReference type="SMART" id="SM00260">
    <property type="entry name" value="CheW"/>
    <property type="match status" value="2"/>
</dbReference>
<dbReference type="GO" id="GO:0006935">
    <property type="term" value="P:chemotaxis"/>
    <property type="evidence" value="ECO:0007669"/>
    <property type="project" value="InterPro"/>
</dbReference>
<dbReference type="GO" id="GO:0000155">
    <property type="term" value="F:phosphorelay sensor kinase activity"/>
    <property type="evidence" value="ECO:0007669"/>
    <property type="project" value="InterPro"/>
</dbReference>
<dbReference type="PANTHER" id="PTHR43395:SF1">
    <property type="entry name" value="CHEMOTAXIS PROTEIN CHEA"/>
    <property type="match status" value="1"/>
</dbReference>
<dbReference type="PROSITE" id="PS50894">
    <property type="entry name" value="HPT"/>
    <property type="match status" value="1"/>
</dbReference>
<name>A0A518G5X9_9BACT</name>
<dbReference type="SMART" id="SM01231">
    <property type="entry name" value="H-kinase_dim"/>
    <property type="match status" value="1"/>
</dbReference>
<dbReference type="InterPro" id="IPR003594">
    <property type="entry name" value="HATPase_dom"/>
</dbReference>
<keyword evidence="5" id="KW-0418">Kinase</keyword>
<dbReference type="KEGG" id="ahel:Q31a_23100"/>
<dbReference type="SMART" id="SM00073">
    <property type="entry name" value="HPT"/>
    <property type="match status" value="1"/>
</dbReference>
<evidence type="ECO:0000259" key="12">
    <source>
        <dbReference type="PROSITE" id="PS50894"/>
    </source>
</evidence>
<proteinExistence type="predicted"/>
<dbReference type="PROSITE" id="PS50851">
    <property type="entry name" value="CHEW"/>
    <property type="match status" value="2"/>
</dbReference>
<evidence type="ECO:0000313" key="14">
    <source>
        <dbReference type="Proteomes" id="UP000318017"/>
    </source>
</evidence>
<feature type="domain" description="HPt" evidence="12">
    <location>
        <begin position="1"/>
        <end position="106"/>
    </location>
</feature>